<name>A0A6J4MBR8_9CYAN</name>
<proteinExistence type="predicted"/>
<organism evidence="1">
    <name type="scientific">uncultured Microcoleus sp</name>
    <dbReference type="NCBI Taxonomy" id="259945"/>
    <lineage>
        <taxon>Bacteria</taxon>
        <taxon>Bacillati</taxon>
        <taxon>Cyanobacteriota</taxon>
        <taxon>Cyanophyceae</taxon>
        <taxon>Oscillatoriophycideae</taxon>
        <taxon>Oscillatoriales</taxon>
        <taxon>Microcoleaceae</taxon>
        <taxon>Microcoleus</taxon>
        <taxon>environmental samples</taxon>
    </lineage>
</organism>
<gene>
    <name evidence="1" type="ORF">AVDCRST_MAG84-3048</name>
</gene>
<protein>
    <submittedName>
        <fullName evidence="1">Uncharacterized protein</fullName>
    </submittedName>
</protein>
<dbReference type="EMBL" id="CADCTZ010000582">
    <property type="protein sequence ID" value="CAA9354456.1"/>
    <property type="molecule type" value="Genomic_DNA"/>
</dbReference>
<sequence>MGFGFEGSDEGGGEVEVLFHFLAGVGSYLNRTYAMTLYIAH</sequence>
<accession>A0A6J4MBR8</accession>
<dbReference type="AlphaFoldDB" id="A0A6J4MBR8"/>
<evidence type="ECO:0000313" key="1">
    <source>
        <dbReference type="EMBL" id="CAA9354456.1"/>
    </source>
</evidence>
<reference evidence="1" key="1">
    <citation type="submission" date="2020-02" db="EMBL/GenBank/DDBJ databases">
        <authorList>
            <person name="Meier V. D."/>
        </authorList>
    </citation>
    <scope>NUCLEOTIDE SEQUENCE</scope>
    <source>
        <strain evidence="1">AVDCRST_MAG84</strain>
    </source>
</reference>